<organism evidence="1 2">
    <name type="scientific">Aminithiophilus ramosus</name>
    <dbReference type="NCBI Taxonomy" id="3029084"/>
    <lineage>
        <taxon>Bacteria</taxon>
        <taxon>Thermotogati</taxon>
        <taxon>Synergistota</taxon>
        <taxon>Synergistia</taxon>
        <taxon>Synergistales</taxon>
        <taxon>Aminithiophilaceae</taxon>
        <taxon>Aminithiophilus</taxon>
    </lineage>
</organism>
<keyword evidence="1" id="KW-0255">Endonuclease</keyword>
<gene>
    <name evidence="1" type="ORF">KAR29_02235</name>
</gene>
<dbReference type="Proteomes" id="UP000671879">
    <property type="component" value="Chromosome"/>
</dbReference>
<dbReference type="EMBL" id="CP072943">
    <property type="protein sequence ID" value="QTX32776.1"/>
    <property type="molecule type" value="Genomic_DNA"/>
</dbReference>
<protein>
    <submittedName>
        <fullName evidence="1">Endonuclease</fullName>
    </submittedName>
</protein>
<dbReference type="RefSeq" id="WP_274374030.1">
    <property type="nucleotide sequence ID" value="NZ_CP072943.1"/>
</dbReference>
<keyword evidence="1" id="KW-0378">Hydrolase</keyword>
<evidence type="ECO:0000313" key="2">
    <source>
        <dbReference type="Proteomes" id="UP000671879"/>
    </source>
</evidence>
<keyword evidence="2" id="KW-1185">Reference proteome</keyword>
<name>A0A9Q7A994_9BACT</name>
<dbReference type="GO" id="GO:0004519">
    <property type="term" value="F:endonuclease activity"/>
    <property type="evidence" value="ECO:0007669"/>
    <property type="project" value="UniProtKB-KW"/>
</dbReference>
<reference evidence="2" key="1">
    <citation type="submission" date="2021-04" db="EMBL/GenBank/DDBJ databases">
        <title>A novel Synergistetes isolate from a pyrite-forming mixed culture.</title>
        <authorList>
            <person name="Bunk B."/>
            <person name="Sproer C."/>
            <person name="Spring S."/>
            <person name="Pester M."/>
        </authorList>
    </citation>
    <scope>NUCLEOTIDE SEQUENCE [LARGE SCALE GENOMIC DNA]</scope>
    <source>
        <strain evidence="2">J.5.4.2-T.3.5.2</strain>
    </source>
</reference>
<evidence type="ECO:0000313" key="1">
    <source>
        <dbReference type="EMBL" id="QTX32776.1"/>
    </source>
</evidence>
<keyword evidence="1" id="KW-0540">Nuclease</keyword>
<dbReference type="AlphaFoldDB" id="A0A9Q7A994"/>
<sequence>MTGDSPTLAFDPGRNKVGWALAREGGRLVASGIVAVGELDLFLDAFFGGELLADRWLREELVPRPWQIGPGRVILGTGTGSDLLARRLLLRHISFEEVDESFSTLRARELYWRLHPPRGLLRLLPSGLRLPPRDVDDLAAWSLLLSDGTSRE</sequence>
<proteinExistence type="predicted"/>
<dbReference type="KEGG" id="aram:KAR29_02235"/>
<accession>A0A9Q7A994</accession>